<comment type="caution">
    <text evidence="2">The sequence shown here is derived from an EMBL/GenBank/DDBJ whole genome shotgun (WGS) entry which is preliminary data.</text>
</comment>
<keyword evidence="1" id="KW-1133">Transmembrane helix</keyword>
<gene>
    <name evidence="2" type="ORF">F5972_02655</name>
</gene>
<keyword evidence="1" id="KW-0812">Transmembrane</keyword>
<feature type="transmembrane region" description="Helical" evidence="1">
    <location>
        <begin position="58"/>
        <end position="77"/>
    </location>
</feature>
<accession>A0A5J5K9T4</accession>
<evidence type="ECO:0008006" key="4">
    <source>
        <dbReference type="Google" id="ProtNLM"/>
    </source>
</evidence>
<name>A0A5J5K9T4_9ACTN</name>
<dbReference type="EMBL" id="VYTZ01000001">
    <property type="protein sequence ID" value="KAA9381740.1"/>
    <property type="molecule type" value="Genomic_DNA"/>
</dbReference>
<keyword evidence="1" id="KW-0472">Membrane</keyword>
<keyword evidence="3" id="KW-1185">Reference proteome</keyword>
<feature type="transmembrane region" description="Helical" evidence="1">
    <location>
        <begin position="31"/>
        <end position="52"/>
    </location>
</feature>
<sequence length="164" mass="16679">MEKAQIIVVALAAIAFVIYRQTTPRPAARRAGLIISVALILGGLASDGAALVDPLHPVLAVTLLISGLLVAAGLGALRATTTRVWRDPHGVAWSQGTGLTLLAWAGSIAARIAMMALTALLGVATSQGSVLLFVGVTLGVQFLVVARRANALPGAAVPDAYAAR</sequence>
<protein>
    <recommendedName>
        <fullName evidence="4">DUF1453 domain-containing protein</fullName>
    </recommendedName>
</protein>
<evidence type="ECO:0000313" key="3">
    <source>
        <dbReference type="Proteomes" id="UP000327011"/>
    </source>
</evidence>
<feature type="transmembrane region" description="Helical" evidence="1">
    <location>
        <begin position="6"/>
        <end position="22"/>
    </location>
</feature>
<dbReference type="AlphaFoldDB" id="A0A5J5K9T4"/>
<dbReference type="Proteomes" id="UP000327011">
    <property type="component" value="Unassembled WGS sequence"/>
</dbReference>
<feature type="transmembrane region" description="Helical" evidence="1">
    <location>
        <begin position="98"/>
        <end position="123"/>
    </location>
</feature>
<organism evidence="2 3">
    <name type="scientific">Microbispora cellulosiformans</name>
    <dbReference type="NCBI Taxonomy" id="2614688"/>
    <lineage>
        <taxon>Bacteria</taxon>
        <taxon>Bacillati</taxon>
        <taxon>Actinomycetota</taxon>
        <taxon>Actinomycetes</taxon>
        <taxon>Streptosporangiales</taxon>
        <taxon>Streptosporangiaceae</taxon>
        <taxon>Microbispora</taxon>
    </lineage>
</organism>
<feature type="transmembrane region" description="Helical" evidence="1">
    <location>
        <begin position="129"/>
        <end position="146"/>
    </location>
</feature>
<reference evidence="2 3" key="1">
    <citation type="submission" date="2019-09" db="EMBL/GenBank/DDBJ databases">
        <title>Screening of Novel Bioactive Compounds from Soil-Associated.</title>
        <authorList>
            <person name="Gong X."/>
        </authorList>
    </citation>
    <scope>NUCLEOTIDE SEQUENCE [LARGE SCALE GENOMIC DNA]</scope>
    <source>
        <strain evidence="2 3">Gxj-6</strain>
    </source>
</reference>
<dbReference type="RefSeq" id="WP_150930693.1">
    <property type="nucleotide sequence ID" value="NZ_VYTZ01000001.1"/>
</dbReference>
<proteinExistence type="predicted"/>
<evidence type="ECO:0000256" key="1">
    <source>
        <dbReference type="SAM" id="Phobius"/>
    </source>
</evidence>
<evidence type="ECO:0000313" key="2">
    <source>
        <dbReference type="EMBL" id="KAA9381740.1"/>
    </source>
</evidence>